<comment type="caution">
    <text evidence="1">The sequence shown here is derived from an EMBL/GenBank/DDBJ whole genome shotgun (WGS) entry which is preliminary data.</text>
</comment>
<dbReference type="Proteomes" id="UP001519363">
    <property type="component" value="Unassembled WGS sequence"/>
</dbReference>
<keyword evidence="1" id="KW-0238">DNA-binding</keyword>
<name>A0ABS5ATI9_9PSEU</name>
<dbReference type="RefSeq" id="WP_086780971.1">
    <property type="nucleotide sequence ID" value="NZ_JAGIOO010000001.1"/>
</dbReference>
<organism evidence="1 2">
    <name type="scientific">Crossiella equi</name>
    <dbReference type="NCBI Taxonomy" id="130796"/>
    <lineage>
        <taxon>Bacteria</taxon>
        <taxon>Bacillati</taxon>
        <taxon>Actinomycetota</taxon>
        <taxon>Actinomycetes</taxon>
        <taxon>Pseudonocardiales</taxon>
        <taxon>Pseudonocardiaceae</taxon>
        <taxon>Crossiella</taxon>
    </lineage>
</organism>
<dbReference type="InterPro" id="IPR036390">
    <property type="entry name" value="WH_DNA-bd_sf"/>
</dbReference>
<proteinExistence type="predicted"/>
<evidence type="ECO:0000313" key="1">
    <source>
        <dbReference type="EMBL" id="MBP2479567.1"/>
    </source>
</evidence>
<dbReference type="EMBL" id="JAGIOO010000001">
    <property type="protein sequence ID" value="MBP2479567.1"/>
    <property type="molecule type" value="Genomic_DNA"/>
</dbReference>
<accession>A0ABS5ATI9</accession>
<evidence type="ECO:0000313" key="2">
    <source>
        <dbReference type="Proteomes" id="UP001519363"/>
    </source>
</evidence>
<gene>
    <name evidence="1" type="ORF">JOF53_008439</name>
</gene>
<dbReference type="InterPro" id="IPR036388">
    <property type="entry name" value="WH-like_DNA-bd_sf"/>
</dbReference>
<keyword evidence="2" id="KW-1185">Reference proteome</keyword>
<dbReference type="GO" id="GO:0003677">
    <property type="term" value="F:DNA binding"/>
    <property type="evidence" value="ECO:0007669"/>
    <property type="project" value="UniProtKB-KW"/>
</dbReference>
<protein>
    <submittedName>
        <fullName evidence="1">DNA-binding MarR family transcriptional regulator</fullName>
    </submittedName>
</protein>
<dbReference type="SUPFAM" id="SSF46785">
    <property type="entry name" value="Winged helix' DNA-binding domain"/>
    <property type="match status" value="1"/>
</dbReference>
<dbReference type="Gene3D" id="1.10.10.10">
    <property type="entry name" value="Winged helix-like DNA-binding domain superfamily/Winged helix DNA-binding domain"/>
    <property type="match status" value="1"/>
</dbReference>
<reference evidence="1 2" key="1">
    <citation type="submission" date="2021-03" db="EMBL/GenBank/DDBJ databases">
        <title>Sequencing the genomes of 1000 actinobacteria strains.</title>
        <authorList>
            <person name="Klenk H.-P."/>
        </authorList>
    </citation>
    <scope>NUCLEOTIDE SEQUENCE [LARGE SCALE GENOMIC DNA]</scope>
    <source>
        <strain evidence="1 2">DSM 44580</strain>
    </source>
</reference>
<sequence length="88" mass="9748">MGTRLLYLAHLGRRTGVRREAVVALTPKGRRVVRRVTANRRKEIARIVATMPVTRRRGLLAALTAFTEAGGEPPADRSGVFAPDENWL</sequence>